<keyword evidence="7" id="KW-0067">ATP-binding</keyword>
<dbReference type="GO" id="GO:0016887">
    <property type="term" value="F:ATP hydrolysis activity"/>
    <property type="evidence" value="ECO:0007669"/>
    <property type="project" value="InterPro"/>
</dbReference>
<dbReference type="FunFam" id="3.40.50.300:FF:000074">
    <property type="entry name" value="Multidrug resistance-associated protein 5 isoform 1"/>
    <property type="match status" value="1"/>
</dbReference>
<gene>
    <name evidence="14" type="ORF">L596_017113</name>
</gene>
<evidence type="ECO:0000259" key="13">
    <source>
        <dbReference type="PROSITE" id="PS50929"/>
    </source>
</evidence>
<evidence type="ECO:0000256" key="9">
    <source>
        <dbReference type="ARBA" id="ARBA00023136"/>
    </source>
</evidence>
<dbReference type="InterPro" id="IPR003439">
    <property type="entry name" value="ABC_transporter-like_ATP-bd"/>
</dbReference>
<keyword evidence="8 10" id="KW-1133">Transmembrane helix</keyword>
<keyword evidence="4 10" id="KW-0812">Transmembrane</keyword>
<keyword evidence="9 10" id="KW-0472">Membrane</keyword>
<dbReference type="Proteomes" id="UP000298663">
    <property type="component" value="Unassembled WGS sequence"/>
</dbReference>
<dbReference type="EMBL" id="AZBU02000005">
    <property type="protein sequence ID" value="TKR75883.1"/>
    <property type="molecule type" value="Genomic_DNA"/>
</dbReference>
<dbReference type="AlphaFoldDB" id="A0A4U5N1D3"/>
<evidence type="ECO:0000259" key="12">
    <source>
        <dbReference type="PROSITE" id="PS50893"/>
    </source>
</evidence>
<keyword evidence="5" id="KW-0677">Repeat</keyword>
<comment type="subcellular location">
    <subcellularLocation>
        <location evidence="1">Vacuole membrane</location>
        <topology evidence="1">Multi-pass membrane protein</topology>
    </subcellularLocation>
</comment>
<dbReference type="PANTHER" id="PTHR24223:SF443">
    <property type="entry name" value="MULTIDRUG-RESISTANCE LIKE PROTEIN 1, ISOFORM I"/>
    <property type="match status" value="1"/>
</dbReference>
<evidence type="ECO:0000256" key="10">
    <source>
        <dbReference type="SAM" id="Phobius"/>
    </source>
</evidence>
<dbReference type="InterPro" id="IPR017871">
    <property type="entry name" value="ABC_transporter-like_CS"/>
</dbReference>
<dbReference type="InterPro" id="IPR050173">
    <property type="entry name" value="ABC_transporter_C-like"/>
</dbReference>
<dbReference type="Pfam" id="PF00664">
    <property type="entry name" value="ABC_membrane"/>
    <property type="match status" value="1"/>
</dbReference>
<dbReference type="CDD" id="cd03244">
    <property type="entry name" value="ABCC_MRP_domain2"/>
    <property type="match status" value="1"/>
</dbReference>
<dbReference type="InterPro" id="IPR003593">
    <property type="entry name" value="AAA+_ATPase"/>
</dbReference>
<dbReference type="FunFam" id="1.20.1560.10:FF:000010">
    <property type="entry name" value="Multidrug resistance-associated ABC transporter"/>
    <property type="match status" value="1"/>
</dbReference>
<evidence type="ECO:0000256" key="6">
    <source>
        <dbReference type="ARBA" id="ARBA00022741"/>
    </source>
</evidence>
<dbReference type="InterPro" id="IPR011527">
    <property type="entry name" value="ABC1_TM_dom"/>
</dbReference>
<accession>A0A4U5N1D3</accession>
<evidence type="ECO:0000313" key="14">
    <source>
        <dbReference type="EMBL" id="TKR75883.1"/>
    </source>
</evidence>
<dbReference type="STRING" id="34508.A0A4U5N1D3"/>
<keyword evidence="6" id="KW-0547">Nucleotide-binding</keyword>
<evidence type="ECO:0000256" key="7">
    <source>
        <dbReference type="ARBA" id="ARBA00022840"/>
    </source>
</evidence>
<dbReference type="SUPFAM" id="SSF52540">
    <property type="entry name" value="P-loop containing nucleoside triphosphate hydrolases"/>
    <property type="match status" value="1"/>
</dbReference>
<dbReference type="CDD" id="cd18603">
    <property type="entry name" value="ABC_6TM_MRP1_2_3_6_D2_like"/>
    <property type="match status" value="1"/>
</dbReference>
<proteinExistence type="inferred from homology"/>
<evidence type="ECO:0000313" key="15">
    <source>
        <dbReference type="Proteomes" id="UP000298663"/>
    </source>
</evidence>
<dbReference type="PROSITE" id="PS00211">
    <property type="entry name" value="ABC_TRANSPORTER_1"/>
    <property type="match status" value="1"/>
</dbReference>
<comment type="similarity">
    <text evidence="2">Belongs to the ABC transporter superfamily. ABCC family. Conjugate transporter (TC 3.A.1.208) subfamily.</text>
</comment>
<keyword evidence="3" id="KW-0813">Transport</keyword>
<evidence type="ECO:0000256" key="5">
    <source>
        <dbReference type="ARBA" id="ARBA00022737"/>
    </source>
</evidence>
<dbReference type="Gene3D" id="1.20.1560.10">
    <property type="entry name" value="ABC transporter type 1, transmembrane domain"/>
    <property type="match status" value="1"/>
</dbReference>
<evidence type="ECO:0000256" key="4">
    <source>
        <dbReference type="ARBA" id="ARBA00022692"/>
    </source>
</evidence>
<dbReference type="PANTHER" id="PTHR24223">
    <property type="entry name" value="ATP-BINDING CASSETTE SUB-FAMILY C"/>
    <property type="match status" value="1"/>
</dbReference>
<keyword evidence="15" id="KW-1185">Reference proteome</keyword>
<evidence type="ECO:0000256" key="2">
    <source>
        <dbReference type="ARBA" id="ARBA00009726"/>
    </source>
</evidence>
<dbReference type="SMART" id="SM00382">
    <property type="entry name" value="AAA"/>
    <property type="match status" value="1"/>
</dbReference>
<dbReference type="SUPFAM" id="SSF90123">
    <property type="entry name" value="ABC transporter transmembrane region"/>
    <property type="match status" value="1"/>
</dbReference>
<dbReference type="GO" id="GO:0005524">
    <property type="term" value="F:ATP binding"/>
    <property type="evidence" value="ECO:0007669"/>
    <property type="project" value="UniProtKB-KW"/>
</dbReference>
<evidence type="ECO:0000256" key="8">
    <source>
        <dbReference type="ARBA" id="ARBA00022989"/>
    </source>
</evidence>
<organism evidence="14 15">
    <name type="scientific">Steinernema carpocapsae</name>
    <name type="common">Entomopathogenic nematode</name>
    <dbReference type="NCBI Taxonomy" id="34508"/>
    <lineage>
        <taxon>Eukaryota</taxon>
        <taxon>Metazoa</taxon>
        <taxon>Ecdysozoa</taxon>
        <taxon>Nematoda</taxon>
        <taxon>Chromadorea</taxon>
        <taxon>Rhabditida</taxon>
        <taxon>Tylenchina</taxon>
        <taxon>Panagrolaimomorpha</taxon>
        <taxon>Strongyloidoidea</taxon>
        <taxon>Steinernematidae</taxon>
        <taxon>Steinernema</taxon>
    </lineage>
</organism>
<protein>
    <recommendedName>
        <fullName evidence="16">ABC transmembrane type-1 domain-containing protein</fullName>
    </recommendedName>
</protein>
<reference evidence="14 15" key="2">
    <citation type="journal article" date="2019" name="G3 (Bethesda)">
        <title>Hybrid Assembly of the Genome of the Entomopathogenic Nematode Steinernema carpocapsae Identifies the X-Chromosome.</title>
        <authorList>
            <person name="Serra L."/>
            <person name="Macchietto M."/>
            <person name="Macias-Munoz A."/>
            <person name="McGill C.J."/>
            <person name="Rodriguez I.M."/>
            <person name="Rodriguez B."/>
            <person name="Murad R."/>
            <person name="Mortazavi A."/>
        </authorList>
    </citation>
    <scope>NUCLEOTIDE SEQUENCE [LARGE SCALE GENOMIC DNA]</scope>
    <source>
        <strain evidence="14 15">ALL</strain>
    </source>
</reference>
<evidence type="ECO:0000256" key="3">
    <source>
        <dbReference type="ARBA" id="ARBA00022448"/>
    </source>
</evidence>
<feature type="domain" description="ABC transporter" evidence="12">
    <location>
        <begin position="320"/>
        <end position="554"/>
    </location>
</feature>
<dbReference type="Gene3D" id="3.40.50.300">
    <property type="entry name" value="P-loop containing nucleotide triphosphate hydrolases"/>
    <property type="match status" value="1"/>
</dbReference>
<reference evidence="14 15" key="1">
    <citation type="journal article" date="2015" name="Genome Biol.">
        <title>Comparative genomics of Steinernema reveals deeply conserved gene regulatory networks.</title>
        <authorList>
            <person name="Dillman A.R."/>
            <person name="Macchietto M."/>
            <person name="Porter C.F."/>
            <person name="Rogers A."/>
            <person name="Williams B."/>
            <person name="Antoshechkin I."/>
            <person name="Lee M.M."/>
            <person name="Goodwin Z."/>
            <person name="Lu X."/>
            <person name="Lewis E.E."/>
            <person name="Goodrich-Blair H."/>
            <person name="Stock S.P."/>
            <person name="Adams B.J."/>
            <person name="Sternberg P.W."/>
            <person name="Mortazavi A."/>
        </authorList>
    </citation>
    <scope>NUCLEOTIDE SEQUENCE [LARGE SCALE GENOMIC DNA]</scope>
    <source>
        <strain evidence="14 15">ALL</strain>
    </source>
</reference>
<dbReference type="PROSITE" id="PS50929">
    <property type="entry name" value="ABC_TM1F"/>
    <property type="match status" value="1"/>
</dbReference>
<evidence type="ECO:0008006" key="16">
    <source>
        <dbReference type="Google" id="ProtNLM"/>
    </source>
</evidence>
<dbReference type="GO" id="GO:0005774">
    <property type="term" value="C:vacuolar membrane"/>
    <property type="evidence" value="ECO:0007669"/>
    <property type="project" value="UniProtKB-SubCell"/>
</dbReference>
<dbReference type="GO" id="GO:0140359">
    <property type="term" value="F:ABC-type transporter activity"/>
    <property type="evidence" value="ECO:0007669"/>
    <property type="project" value="InterPro"/>
</dbReference>
<sequence>MLSFVVCGAFRILSNLWLAEWSDRSSATYNGSTLSIGTELGFYIGYSGGEAIFDVFRSIIGAFGAFRASRVLHNVLLENVVRLPMAFFDTTPLGRILNRFGRDVEVVDDLISEYMDQAFFWLYETAMSLILVIRGSFYMVPLIILIMILNIVVVKFYVRTARQLQRLENITRSPIYSHFQESLQGVTSIRAYGEEKRFVEESQKRTDVNRSAFYYLMISNQWLVVRLEFLGNLIMLSASLMAVFMRNANSVTAGIVGLAVSHALNISRTLNYTMRMMTNLENNIVSVERIREYSKLPTEALSESEQDLKPTSAWPQKGAIEFESLCLRYRPGLDLVMRNVSAKIKAGEKIGIVGRTGAGKSSLTLALFRVIEADSGRILIDGMDISTLGLKDLRKSLTIVPQDPVLFSGSLRMNLDPFGEFQDARLWEAIEVASLKPFVESLPERLEHEVAEGGENLSVGQRQLICLARAALRRTRILVLDEAAAALDLETDALIQKTIREHFRSCTVLTIAHRLNSVLDSDRILMLDRGQIKEFDSPQNLLSDTESQFYSMAKEAGIV</sequence>
<name>A0A4U5N1D3_STECR</name>
<feature type="transmembrane region" description="Helical" evidence="10">
    <location>
        <begin position="137"/>
        <end position="158"/>
    </location>
</feature>
<feature type="chain" id="PRO_5020641427" description="ABC transmembrane type-1 domain-containing protein" evidence="11">
    <location>
        <begin position="28"/>
        <end position="559"/>
    </location>
</feature>
<dbReference type="Pfam" id="PF00005">
    <property type="entry name" value="ABC_tran"/>
    <property type="match status" value="1"/>
</dbReference>
<comment type="caution">
    <text evidence="14">The sequence shown here is derived from an EMBL/GenBank/DDBJ whole genome shotgun (WGS) entry which is preliminary data.</text>
</comment>
<feature type="domain" description="ABC transmembrane type-1" evidence="13">
    <location>
        <begin position="1"/>
        <end position="282"/>
    </location>
</feature>
<keyword evidence="11" id="KW-0732">Signal</keyword>
<evidence type="ECO:0000256" key="1">
    <source>
        <dbReference type="ARBA" id="ARBA00004128"/>
    </source>
</evidence>
<dbReference type="OrthoDB" id="6500128at2759"/>
<dbReference type="InterPro" id="IPR027417">
    <property type="entry name" value="P-loop_NTPase"/>
</dbReference>
<feature type="transmembrane region" description="Helical" evidence="10">
    <location>
        <begin position="223"/>
        <end position="244"/>
    </location>
</feature>
<evidence type="ECO:0000256" key="11">
    <source>
        <dbReference type="SAM" id="SignalP"/>
    </source>
</evidence>
<feature type="signal peptide" evidence="11">
    <location>
        <begin position="1"/>
        <end position="27"/>
    </location>
</feature>
<dbReference type="PROSITE" id="PS50893">
    <property type="entry name" value="ABC_TRANSPORTER_2"/>
    <property type="match status" value="1"/>
</dbReference>
<dbReference type="InterPro" id="IPR036640">
    <property type="entry name" value="ABC1_TM_sf"/>
</dbReference>